<dbReference type="InterPro" id="IPR019786">
    <property type="entry name" value="Zinc_finger_PHD-type_CS"/>
</dbReference>
<evidence type="ECO:0000256" key="3">
    <source>
        <dbReference type="ARBA" id="ARBA00022771"/>
    </source>
</evidence>
<dbReference type="GO" id="GO:0005634">
    <property type="term" value="C:nucleus"/>
    <property type="evidence" value="ECO:0007669"/>
    <property type="project" value="UniProtKB-SubCell"/>
</dbReference>
<comment type="subcellular location">
    <subcellularLocation>
        <location evidence="1">Nucleus</location>
    </subcellularLocation>
</comment>
<dbReference type="InterPro" id="IPR000182">
    <property type="entry name" value="GNAT_dom"/>
</dbReference>
<dbReference type="Gene3D" id="3.30.40.10">
    <property type="entry name" value="Zinc/RING finger domain, C3HC4 (zinc finger)"/>
    <property type="match status" value="2"/>
</dbReference>
<dbReference type="InterPro" id="IPR001965">
    <property type="entry name" value="Znf_PHD"/>
</dbReference>
<dbReference type="PANTHER" id="PTHR46508">
    <property type="entry name" value="PHD FINGER FAMILY PROTEIN"/>
    <property type="match status" value="1"/>
</dbReference>
<name>A0ABD2YMY5_9GENT</name>
<dbReference type="PANTHER" id="PTHR46508:SF2">
    <property type="entry name" value="INCREASED DNA METHYLATION 1"/>
    <property type="match status" value="1"/>
</dbReference>
<dbReference type="SMART" id="SM00249">
    <property type="entry name" value="PHD"/>
    <property type="match status" value="2"/>
</dbReference>
<dbReference type="InterPro" id="IPR016181">
    <property type="entry name" value="Acyl_CoA_acyltransferase"/>
</dbReference>
<dbReference type="PROSITE" id="PS01359">
    <property type="entry name" value="ZF_PHD_1"/>
    <property type="match status" value="1"/>
</dbReference>
<keyword evidence="11" id="KW-1185">Reference proteome</keyword>
<feature type="compositionally biased region" description="Basic and acidic residues" evidence="7">
    <location>
        <begin position="1194"/>
        <end position="1205"/>
    </location>
</feature>
<dbReference type="Proteomes" id="UP001630127">
    <property type="component" value="Unassembled WGS sequence"/>
</dbReference>
<dbReference type="InterPro" id="IPR056511">
    <property type="entry name" value="IDM1_C"/>
</dbReference>
<dbReference type="PROSITE" id="PS50016">
    <property type="entry name" value="ZF_PHD_2"/>
    <property type="match status" value="1"/>
</dbReference>
<evidence type="ECO:0000259" key="9">
    <source>
        <dbReference type="PROSITE" id="PS51186"/>
    </source>
</evidence>
<gene>
    <name evidence="10" type="ORF">ACH5RR_028154</name>
</gene>
<evidence type="ECO:0008006" key="12">
    <source>
        <dbReference type="Google" id="ProtNLM"/>
    </source>
</evidence>
<dbReference type="Pfam" id="PF00628">
    <property type="entry name" value="PHD"/>
    <property type="match status" value="1"/>
</dbReference>
<dbReference type="InterPro" id="IPR019787">
    <property type="entry name" value="Znf_PHD-finger"/>
</dbReference>
<evidence type="ECO:0000256" key="1">
    <source>
        <dbReference type="ARBA" id="ARBA00004123"/>
    </source>
</evidence>
<dbReference type="SUPFAM" id="SSF55729">
    <property type="entry name" value="Acyl-CoA N-acyltransferases (Nat)"/>
    <property type="match status" value="1"/>
</dbReference>
<feature type="region of interest" description="Disordered" evidence="7">
    <location>
        <begin position="67"/>
        <end position="90"/>
    </location>
</feature>
<dbReference type="EMBL" id="JBJUIK010000012">
    <property type="protein sequence ID" value="KAL3508753.1"/>
    <property type="molecule type" value="Genomic_DNA"/>
</dbReference>
<protein>
    <recommendedName>
        <fullName evidence="12">Increased DNA methylation 1</fullName>
    </recommendedName>
</protein>
<feature type="compositionally biased region" description="Basic and acidic residues" evidence="7">
    <location>
        <begin position="80"/>
        <end position="90"/>
    </location>
</feature>
<dbReference type="SUPFAM" id="SSF57903">
    <property type="entry name" value="FYVE/PHD zinc finger"/>
    <property type="match status" value="1"/>
</dbReference>
<keyword evidence="5" id="KW-0539">Nucleus</keyword>
<evidence type="ECO:0000256" key="2">
    <source>
        <dbReference type="ARBA" id="ARBA00022723"/>
    </source>
</evidence>
<evidence type="ECO:0000313" key="11">
    <source>
        <dbReference type="Proteomes" id="UP001630127"/>
    </source>
</evidence>
<evidence type="ECO:0000256" key="5">
    <source>
        <dbReference type="ARBA" id="ARBA00023242"/>
    </source>
</evidence>
<dbReference type="InterPro" id="IPR032308">
    <property type="entry name" value="TDBD"/>
</dbReference>
<accession>A0ABD2YMY5</accession>
<evidence type="ECO:0000256" key="4">
    <source>
        <dbReference type="ARBA" id="ARBA00022833"/>
    </source>
</evidence>
<feature type="domain" description="PHD-type" evidence="8">
    <location>
        <begin position="816"/>
        <end position="861"/>
    </location>
</feature>
<dbReference type="PROSITE" id="PS51186">
    <property type="entry name" value="GNAT"/>
    <property type="match status" value="1"/>
</dbReference>
<keyword evidence="3 6" id="KW-0863">Zinc-finger</keyword>
<keyword evidence="4" id="KW-0862">Zinc</keyword>
<keyword evidence="2" id="KW-0479">Metal-binding</keyword>
<evidence type="ECO:0000259" key="8">
    <source>
        <dbReference type="PROSITE" id="PS50016"/>
    </source>
</evidence>
<feature type="compositionally biased region" description="Basic and acidic residues" evidence="7">
    <location>
        <begin position="1175"/>
        <end position="1186"/>
    </location>
</feature>
<comment type="caution">
    <text evidence="10">The sequence shown here is derived from an EMBL/GenBank/DDBJ whole genome shotgun (WGS) entry which is preliminary data.</text>
</comment>
<dbReference type="InterPro" id="IPR013083">
    <property type="entry name" value="Znf_RING/FYVE/PHD"/>
</dbReference>
<dbReference type="Pfam" id="PF23209">
    <property type="entry name" value="IDM1_C"/>
    <property type="match status" value="1"/>
</dbReference>
<sequence>MADVLFGKEFDVLQDYSLEGSFDEHQIFTEVFIESDCGGGNKRCFVTGVINFESDDTKETNAPLCSSSVTSELMSPEDPSELKGDLRGKPGEGCSSEDFILSTWSNTDMNFKRARLSIDGSYAKPSLGAILNVAGASEGGDSGVSHTACHAPTCRLVESSRQGVITSCYLLKHHQELNSGHDISESEALECKLSSLDGNDRKEIAVSNAMASPVSQESYATKLMVLSPPITVANKSGPGRPAKPRWKDHCFLKLDDSELSLPRDIKNDPRPLLRYHINCLYRAAGWLVGRRKRNSKHNLVGEYVYKSPEGRPFREFHRAWSMFRGWLFSDANNIMQGTDYIQWIDVTRFWSDLSRITVEIEKQPDNWESTSALAHLWCLLDPFVNVVFIKKTLRLFKEGKAVKARRNVVIHPFGKCDSFFCSDVLQGLPSHDSYHSEKRYMDTLKTVSGTATKSRSISGNERITLCQSSLQTCGSDCTCEPTGICLYDVPVSSGSAHASIGGSDTVFPGQESNRSSVTCDKERYNHNEDLPMAGISMQWLKEDDETVNIKKNPIEWSCLVADSKCRSDCLKSKIYHASIASNAVLRKKTPKKSKKISEIKLTTSYKAGLQEIDGNDIKLGSGSQECFLGENMGSGSRKSKRCGLKDDDLLISAIIKNKTFKSTHKRSICKTKNLRKQKSQKGSCKLLLRSVNRGGKHLMEGKWSLFNQRTILSWLIHSGVLSLNEVIQYRNPKADIMVKDGFITRDAILCKCCDKLLSISEFKRHAGFRLNRPCLNLFMESGKPFTLCQLEAWSAEYKARKGAPRTVQIEEIDENDDSCGRCGDGGELICCDNCPSTFHQACLYAQEIPEGNWYCPQCTCRICADLVDNKDSSRSPGTVKCSQCENRYHEACLQARGLEMEMDSDTWFCSESCQEVYSGLQSRIGIMNVLSDGFCWTLLKCIHGDQKVHSAQRFVALKAECNSKLAVALTIMEECFLPMVDPRTGIDMISQVVYNWGSQFARLNYDGFYTVVLEKDDILMSIASIRIHGVTVAEMPLIATCSKYRRQGMCRHLLNSIELILKSLKVEKLVISAIPGLVETWTEGFGFEPLEDYEKRSLSNINLMVFPGTVWLKKPLCENKSDQKPGSCDASTERVDSPTPTGGCFPGGPSTQPGQQSDQSPVEEANSEENFGYSDRGKEQINKEQENGSLPNQEPEHGDYFRDTESAQQPDQGACEEEAHPGEEIRPADSENLQLIEAQDLNIVDNEHVKDFCDGTASFSGKAQLEILSCVEFQEMYDKKNNFVEIKSLTKSM</sequence>
<dbReference type="GO" id="GO:0008270">
    <property type="term" value="F:zinc ion binding"/>
    <property type="evidence" value="ECO:0007669"/>
    <property type="project" value="UniProtKB-KW"/>
</dbReference>
<feature type="domain" description="N-acetyltransferase" evidence="9">
    <location>
        <begin position="952"/>
        <end position="1117"/>
    </location>
</feature>
<evidence type="ECO:0000256" key="7">
    <source>
        <dbReference type="SAM" id="MobiDB-lite"/>
    </source>
</evidence>
<feature type="compositionally biased region" description="Low complexity" evidence="7">
    <location>
        <begin position="1138"/>
        <end position="1151"/>
    </location>
</feature>
<organism evidence="10 11">
    <name type="scientific">Cinchona calisaya</name>
    <dbReference type="NCBI Taxonomy" id="153742"/>
    <lineage>
        <taxon>Eukaryota</taxon>
        <taxon>Viridiplantae</taxon>
        <taxon>Streptophyta</taxon>
        <taxon>Embryophyta</taxon>
        <taxon>Tracheophyta</taxon>
        <taxon>Spermatophyta</taxon>
        <taxon>Magnoliopsida</taxon>
        <taxon>eudicotyledons</taxon>
        <taxon>Gunneridae</taxon>
        <taxon>Pentapetalae</taxon>
        <taxon>asterids</taxon>
        <taxon>lamiids</taxon>
        <taxon>Gentianales</taxon>
        <taxon>Rubiaceae</taxon>
        <taxon>Cinchonoideae</taxon>
        <taxon>Cinchoneae</taxon>
        <taxon>Cinchona</taxon>
    </lineage>
</organism>
<evidence type="ECO:0000313" key="10">
    <source>
        <dbReference type="EMBL" id="KAL3508753.1"/>
    </source>
</evidence>
<dbReference type="Pfam" id="PF16135">
    <property type="entry name" value="TDBD"/>
    <property type="match status" value="1"/>
</dbReference>
<dbReference type="InterPro" id="IPR011011">
    <property type="entry name" value="Znf_FYVE_PHD"/>
</dbReference>
<proteinExistence type="predicted"/>
<reference evidence="10 11" key="1">
    <citation type="submission" date="2024-11" db="EMBL/GenBank/DDBJ databases">
        <title>A near-complete genome assembly of Cinchona calisaya.</title>
        <authorList>
            <person name="Lian D.C."/>
            <person name="Zhao X.W."/>
            <person name="Wei L."/>
        </authorList>
    </citation>
    <scope>NUCLEOTIDE SEQUENCE [LARGE SCALE GENOMIC DNA]</scope>
    <source>
        <tissue evidence="10">Nenye</tissue>
    </source>
</reference>
<feature type="region of interest" description="Disordered" evidence="7">
    <location>
        <begin position="1121"/>
        <end position="1223"/>
    </location>
</feature>
<evidence type="ECO:0000256" key="6">
    <source>
        <dbReference type="PROSITE-ProRule" id="PRU00146"/>
    </source>
</evidence>